<accession>A0A0L8AGE7</accession>
<dbReference type="Proteomes" id="UP000036908">
    <property type="component" value="Unassembled WGS sequence"/>
</dbReference>
<feature type="chain" id="PRO_5005579864" description="Macroglobulin domain-containing protein" evidence="1">
    <location>
        <begin position="21"/>
        <end position="828"/>
    </location>
</feature>
<keyword evidence="3" id="KW-1185">Reference proteome</keyword>
<name>A0A0L8AGE7_9BACT</name>
<evidence type="ECO:0008006" key="4">
    <source>
        <dbReference type="Google" id="ProtNLM"/>
    </source>
</evidence>
<evidence type="ECO:0000256" key="1">
    <source>
        <dbReference type="SAM" id="SignalP"/>
    </source>
</evidence>
<keyword evidence="1" id="KW-0732">Signal</keyword>
<evidence type="ECO:0000313" key="2">
    <source>
        <dbReference type="EMBL" id="KOF01463.1"/>
    </source>
</evidence>
<reference evidence="3" key="1">
    <citation type="submission" date="2014-11" db="EMBL/GenBank/DDBJ databases">
        <title>Genome sequencing of Roseivirga sp. D-25.</title>
        <authorList>
            <person name="Selvaratnam C."/>
            <person name="Thevarajoo S."/>
            <person name="Goh K.M."/>
            <person name="Eee R."/>
            <person name="Chan K.-G."/>
            <person name="Chong C.S."/>
        </authorList>
    </citation>
    <scope>NUCLEOTIDE SEQUENCE [LARGE SCALE GENOMIC DNA]</scope>
    <source>
        <strain evidence="3">D-25</strain>
    </source>
</reference>
<dbReference type="PATRIC" id="fig|1566026.4.peg.1892"/>
<protein>
    <recommendedName>
        <fullName evidence="4">Macroglobulin domain-containing protein</fullName>
    </recommendedName>
</protein>
<dbReference type="RefSeq" id="WP_053225006.1">
    <property type="nucleotide sequence ID" value="NZ_JSVA01000023.1"/>
</dbReference>
<dbReference type="AlphaFoldDB" id="A0A0L8AGE7"/>
<dbReference type="OrthoDB" id="679547at2"/>
<dbReference type="EMBL" id="JSVA01000023">
    <property type="protein sequence ID" value="KOF01463.1"/>
    <property type="molecule type" value="Genomic_DNA"/>
</dbReference>
<organism evidence="2 3">
    <name type="scientific">Roseivirga seohaensis subsp. aquiponti</name>
    <dbReference type="NCBI Taxonomy" id="1566026"/>
    <lineage>
        <taxon>Bacteria</taxon>
        <taxon>Pseudomonadati</taxon>
        <taxon>Bacteroidota</taxon>
        <taxon>Cytophagia</taxon>
        <taxon>Cytophagales</taxon>
        <taxon>Roseivirgaceae</taxon>
        <taxon>Roseivirga</taxon>
    </lineage>
</organism>
<dbReference type="Gene3D" id="2.60.40.1930">
    <property type="match status" value="1"/>
</dbReference>
<gene>
    <name evidence="2" type="ORF">OB69_17255</name>
</gene>
<proteinExistence type="predicted"/>
<comment type="caution">
    <text evidence="2">The sequence shown here is derived from an EMBL/GenBank/DDBJ whole genome shotgun (WGS) entry which is preliminary data.</text>
</comment>
<feature type="signal peptide" evidence="1">
    <location>
        <begin position="1"/>
        <end position="20"/>
    </location>
</feature>
<sequence>MKSKLTICFILICQSCLVFAQKASGIEEISQSLENYDTSFPFEKAYVHTDRKYYSAGEMVWFQAYLVDGKTLEPSGLSGSIMVDLYDSEHKLIAQRKVYSNGGFGNGDIKLPSDLKAGVYILKAYTNWMKNFDEGFMFEKKLLVMDGSWAPTEVNSSDIDVQFFPEGGHLVDNVKSRVAFKAIDVSGRGVSVSGQVTDESGNAITDFTTEHDGMGTFSFTPEMGKKYSAKIEGSSTSFPLQTVEDRGFVIEVDNSNMNLLKLKLRSNENTNKAQNYSLIIHSKRQLIYALELKLTENENLITLPKIHFPNGISHITLFDSESNVVLERLIFVDNPKGKITVSTDQETYEPRSKVTAKIDVKESNGMPVEGLFSVSVLDLGQTLDRAPNQAIYSDLFLTSDLKGYIDNPMYYFDPNNEKAKAHLDLVMMSHGWTRFSWDEILQGLPEPEYQVEKGLSISGRLMNSSGKKPQAEGEITMISQTDNMELFNTTQTDEEGVFSFNNLRYSNTDNVILRGMGRKGDKYVKIVMDSTTNTPALSSAFKSRFETQVIKPEEITSYTEKSNFRKSYVVTYGFDSLMFRDLGSVTVEGKKRGETVSRMASSTYGLSNYVINFNDINIKTYINPLDALENRIPGFRTNIAGNNGSKGSQLGPNGAGRMTNYITIRNPGGTEREGMGGTGNDNMPRLLLDDKLITYDQIVSMAPSMIDRVEAYYQETRNVFNTADLGWVLAFYSKEEGAKNVITKKLKNGYDKPREFYAPKYDVKEPVHSQPDRRVVLFWKPMLLIEDGEITFDYWNSDMDTEVMIDVQGLSMSGEPFHLVKSYKIEKK</sequence>
<evidence type="ECO:0000313" key="3">
    <source>
        <dbReference type="Proteomes" id="UP000036908"/>
    </source>
</evidence>